<dbReference type="KEGG" id="sng:SNE_A01620"/>
<evidence type="ECO:0000313" key="3">
    <source>
        <dbReference type="Proteomes" id="UP000000496"/>
    </source>
</evidence>
<dbReference type="HOGENOM" id="CLU_2452972_0_0_0"/>
<feature type="signal peptide" evidence="1">
    <location>
        <begin position="1"/>
        <end position="24"/>
    </location>
</feature>
<keyword evidence="3" id="KW-1185">Reference proteome</keyword>
<reference key="1">
    <citation type="journal article" date="2011" name="Mol. Biol. Evol.">
        <title>Unity in variety -- the pan-genome of the Chlamydiae.</title>
        <authorList>
            <person name="Collingro A."/>
            <person name="Tischler P."/>
            <person name="Weinmaier T."/>
            <person name="Penz T."/>
            <person name="Heinz E."/>
            <person name="Brunham R.C."/>
            <person name="Read T.D."/>
            <person name="Bavoil P.M."/>
            <person name="Sachse K."/>
            <person name="Kahane S."/>
            <person name="Friedman M.G."/>
            <person name="Rattei T."/>
            <person name="Myers G.S.A."/>
            <person name="Horn M."/>
        </authorList>
    </citation>
    <scope>NUCLEOTIDE SEQUENCE</scope>
    <source>
        <strain>Z</strain>
    </source>
</reference>
<dbReference type="RefSeq" id="WP_013942506.1">
    <property type="nucleotide sequence ID" value="NC_015713.1"/>
</dbReference>
<protein>
    <recommendedName>
        <fullName evidence="4">WG repeat-containing protein</fullName>
    </recommendedName>
</protein>
<dbReference type="Proteomes" id="UP000000496">
    <property type="component" value="Chromosome gsn.131"/>
</dbReference>
<proteinExistence type="predicted"/>
<feature type="chain" id="PRO_5003374108" description="WG repeat-containing protein" evidence="1">
    <location>
        <begin position="25"/>
        <end position="89"/>
    </location>
</feature>
<gene>
    <name evidence="2" type="ordered locus">SNE_A01620</name>
</gene>
<keyword evidence="1" id="KW-0732">Signal</keyword>
<reference evidence="2 3" key="2">
    <citation type="journal article" date="2011" name="Mol. Biol. Evol.">
        <title>Unity in variety--the pan-genome of the Chlamydiae.</title>
        <authorList>
            <person name="Collingro A."/>
            <person name="Tischler P."/>
            <person name="Weinmaier T."/>
            <person name="Penz T."/>
            <person name="Heinz E."/>
            <person name="Brunham R.C."/>
            <person name="Read T.D."/>
            <person name="Bavoil P.M."/>
            <person name="Sachse K."/>
            <person name="Kahane S."/>
            <person name="Friedman M.G."/>
            <person name="Rattei T."/>
            <person name="Myers G.S."/>
            <person name="Horn M."/>
        </authorList>
    </citation>
    <scope>NUCLEOTIDE SEQUENCE [LARGE SCALE GENOMIC DNA]</scope>
    <source>
        <strain evidence="3">ATCC VR-1471 / Z</strain>
    </source>
</reference>
<dbReference type="AlphaFoldDB" id="F8L4L8"/>
<dbReference type="EMBL" id="FR872582">
    <property type="protein sequence ID" value="CCB88039.1"/>
    <property type="molecule type" value="Genomic_DNA"/>
</dbReference>
<evidence type="ECO:0008006" key="4">
    <source>
        <dbReference type="Google" id="ProtNLM"/>
    </source>
</evidence>
<evidence type="ECO:0000256" key="1">
    <source>
        <dbReference type="SAM" id="SignalP"/>
    </source>
</evidence>
<sequence>MKFFRFLLLLCLPPFLLTPIPSYAYHIKSNHELFIPRDKNKLINPWGYFHPQTILTRLDRYADHVFGFVDGIGGARFNKCGQFIGFLEP</sequence>
<name>F8L4L8_SIMNZ</name>
<accession>F8L4L8</accession>
<organism evidence="2 3">
    <name type="scientific">Simkania negevensis (strain ATCC VR-1471 / DSM 27360 / Z)</name>
    <dbReference type="NCBI Taxonomy" id="331113"/>
    <lineage>
        <taxon>Bacteria</taxon>
        <taxon>Pseudomonadati</taxon>
        <taxon>Chlamydiota</taxon>
        <taxon>Chlamydiia</taxon>
        <taxon>Parachlamydiales</taxon>
        <taxon>Simkaniaceae</taxon>
        <taxon>Simkania</taxon>
    </lineage>
</organism>
<dbReference type="STRING" id="331113.SNE_A01620"/>
<evidence type="ECO:0000313" key="2">
    <source>
        <dbReference type="EMBL" id="CCB88039.1"/>
    </source>
</evidence>